<dbReference type="GeneID" id="13996986"/>
<keyword evidence="2" id="KW-1185">Reference proteome</keyword>
<organism evidence="1 2">
    <name type="scientific">Streptomyces phage R4</name>
    <dbReference type="NCBI Taxonomy" id="10732"/>
    <lineage>
        <taxon>Viruses</taxon>
        <taxon>Duplodnaviria</taxon>
        <taxon>Heunggongvirae</taxon>
        <taxon>Uroviricota</taxon>
        <taxon>Caudoviricetes</taxon>
        <taxon>Arquatrovirinae</taxon>
        <taxon>Arequatrovirus</taxon>
        <taxon>Arequatrovirus R4</taxon>
    </lineage>
</organism>
<dbReference type="KEGG" id="vg:13996986"/>
<reference evidence="1 2" key="1">
    <citation type="submission" date="2012-06" db="EMBL/GenBank/DDBJ databases">
        <authorList>
            <person name="Smith M.C.M."/>
            <person name="Hendrix R."/>
            <person name="Hatfull G.F."/>
        </authorList>
    </citation>
    <scope>NUCLEOTIDE SEQUENCE [LARGE SCALE GENOMIC DNA]</scope>
</reference>
<evidence type="ECO:0000313" key="1">
    <source>
        <dbReference type="EMBL" id="AFU62132.1"/>
    </source>
</evidence>
<dbReference type="OrthoDB" id="7285at10239"/>
<dbReference type="RefSeq" id="YP_006990193.1">
    <property type="nucleotide sequence ID" value="NC_019414.1"/>
</dbReference>
<proteinExistence type="predicted"/>
<protein>
    <submittedName>
        <fullName evidence="1">Uncharacterized protein</fullName>
    </submittedName>
</protein>
<dbReference type="EMBL" id="JX182370">
    <property type="protein sequence ID" value="AFU62132.1"/>
    <property type="molecule type" value="Genomic_DNA"/>
</dbReference>
<accession>K4I018</accession>
<sequence>MTAPLHAKHLAGWTGEVSAQGGSWVLTMQPGEIMSTLDFETLDEIATKCLTRPSDAMFWDDRLFETHGALFSWAELGDDILEESNYKSALSLIQGAAGDDADEHVIDGTARHWACGSLRTIYVQVYESYEDYECECEPTWEHEDECAHDEDDFYCQLYCRIECDGEECLPAQEFTAAFIEAAELAVGLQDYPIIDESDYSEREWKAFEDNCTQALDQAKREYSDDTTEEETAIDNLIFQGGDLSELMGYEANAGVDWDKVAEIYADYRDTYFEERAYEVFLWNVLGYNPDQLALDIAV</sequence>
<dbReference type="Proteomes" id="UP000008041">
    <property type="component" value="Segment"/>
</dbReference>
<evidence type="ECO:0000313" key="2">
    <source>
        <dbReference type="Proteomes" id="UP000008041"/>
    </source>
</evidence>
<name>K4I018_9CAUD</name>
<gene>
    <name evidence="1" type="ORF">R4_76</name>
</gene>